<dbReference type="EMBL" id="JACAZH010000025">
    <property type="protein sequence ID" value="KAF7342603.1"/>
    <property type="molecule type" value="Genomic_DNA"/>
</dbReference>
<dbReference type="Proteomes" id="UP000623467">
    <property type="component" value="Unassembled WGS sequence"/>
</dbReference>
<name>A0A8H6XJA8_9AGAR</name>
<protein>
    <submittedName>
        <fullName evidence="1">Uncharacterized protein</fullName>
    </submittedName>
</protein>
<comment type="caution">
    <text evidence="1">The sequence shown here is derived from an EMBL/GenBank/DDBJ whole genome shotgun (WGS) entry which is preliminary data.</text>
</comment>
<evidence type="ECO:0000313" key="1">
    <source>
        <dbReference type="EMBL" id="KAF7342603.1"/>
    </source>
</evidence>
<gene>
    <name evidence="1" type="ORF">MSAN_02017000</name>
</gene>
<reference evidence="1" key="1">
    <citation type="submission" date="2020-05" db="EMBL/GenBank/DDBJ databases">
        <title>Mycena genomes resolve the evolution of fungal bioluminescence.</title>
        <authorList>
            <person name="Tsai I.J."/>
        </authorList>
    </citation>
    <scope>NUCLEOTIDE SEQUENCE</scope>
    <source>
        <strain evidence="1">160909Yilan</strain>
    </source>
</reference>
<accession>A0A8H6XJA8</accession>
<keyword evidence="2" id="KW-1185">Reference proteome</keyword>
<organism evidence="1 2">
    <name type="scientific">Mycena sanguinolenta</name>
    <dbReference type="NCBI Taxonomy" id="230812"/>
    <lineage>
        <taxon>Eukaryota</taxon>
        <taxon>Fungi</taxon>
        <taxon>Dikarya</taxon>
        <taxon>Basidiomycota</taxon>
        <taxon>Agaricomycotina</taxon>
        <taxon>Agaricomycetes</taxon>
        <taxon>Agaricomycetidae</taxon>
        <taxon>Agaricales</taxon>
        <taxon>Marasmiineae</taxon>
        <taxon>Mycenaceae</taxon>
        <taxon>Mycena</taxon>
    </lineage>
</organism>
<dbReference type="AlphaFoldDB" id="A0A8H6XJA8"/>
<evidence type="ECO:0000313" key="2">
    <source>
        <dbReference type="Proteomes" id="UP000623467"/>
    </source>
</evidence>
<proteinExistence type="predicted"/>
<sequence>MLASLSTRVFRSLQVHCARSVLIFSGHNLASVQSFHILGPVPTDVNADAPPYGLFKINYSPGSVGICGAYLSAYLYYCSQPCPSTSLT</sequence>